<dbReference type="EMBL" id="CP080764">
    <property type="protein sequence ID" value="QYY41500.1"/>
    <property type="molecule type" value="Genomic_DNA"/>
</dbReference>
<dbReference type="RefSeq" id="WP_057898479.1">
    <property type="nucleotide sequence ID" value="NZ_CP080764.1"/>
</dbReference>
<keyword evidence="1" id="KW-0175">Coiled coil</keyword>
<keyword evidence="3" id="KW-1185">Reference proteome</keyword>
<protein>
    <recommendedName>
        <fullName evidence="4">Phage protein</fullName>
    </recommendedName>
</protein>
<name>A0ABX8Y800_ANETH</name>
<sequence>MKPKDWLELTMPERTLVLEQISEQQKATGRAVTALEINLRLQEVLERTAAYDMSLMDEEQSQAYRERLRQNRERLEKKKAVLCGNTETA</sequence>
<evidence type="ECO:0000256" key="1">
    <source>
        <dbReference type="SAM" id="Coils"/>
    </source>
</evidence>
<feature type="coiled-coil region" evidence="1">
    <location>
        <begin position="58"/>
        <end position="85"/>
    </location>
</feature>
<accession>A0ABX8Y800</accession>
<evidence type="ECO:0000313" key="3">
    <source>
        <dbReference type="Proteomes" id="UP000826616"/>
    </source>
</evidence>
<evidence type="ECO:0008006" key="4">
    <source>
        <dbReference type="Google" id="ProtNLM"/>
    </source>
</evidence>
<dbReference type="GeneID" id="97141931"/>
<gene>
    <name evidence="2" type="ORF">K3F53_11170</name>
</gene>
<proteinExistence type="predicted"/>
<evidence type="ECO:0000313" key="2">
    <source>
        <dbReference type="EMBL" id="QYY41500.1"/>
    </source>
</evidence>
<reference evidence="2 3" key="1">
    <citation type="submission" date="2021-08" db="EMBL/GenBank/DDBJ databases">
        <title>Complete genome sequence of the strain Aneurinibacillus thermoaerophilus CCM 8960.</title>
        <authorList>
            <person name="Musilova J."/>
            <person name="Kourilova X."/>
            <person name="Pernicova I."/>
            <person name="Bezdicek M."/>
            <person name="Lengerova M."/>
            <person name="Obruca S."/>
            <person name="Sedlar K."/>
        </authorList>
    </citation>
    <scope>NUCLEOTIDE SEQUENCE [LARGE SCALE GENOMIC DNA]</scope>
    <source>
        <strain evidence="2 3">CCM 8960</strain>
    </source>
</reference>
<dbReference type="Proteomes" id="UP000826616">
    <property type="component" value="Chromosome"/>
</dbReference>
<organism evidence="2 3">
    <name type="scientific">Aneurinibacillus thermoaerophilus</name>
    <dbReference type="NCBI Taxonomy" id="143495"/>
    <lineage>
        <taxon>Bacteria</taxon>
        <taxon>Bacillati</taxon>
        <taxon>Bacillota</taxon>
        <taxon>Bacilli</taxon>
        <taxon>Bacillales</taxon>
        <taxon>Paenibacillaceae</taxon>
        <taxon>Aneurinibacillus group</taxon>
        <taxon>Aneurinibacillus</taxon>
    </lineage>
</organism>